<feature type="binding site" evidence="12">
    <location>
        <position position="256"/>
    </location>
    <ligand>
        <name>[4Fe-4S] cluster</name>
        <dbReference type="ChEBI" id="CHEBI:49883"/>
        <label>2</label>
        <note>4Fe-4S-substrate</note>
    </ligand>
</feature>
<evidence type="ECO:0000256" key="12">
    <source>
        <dbReference type="HAMAP-Rule" id="MF_01225"/>
    </source>
</evidence>
<evidence type="ECO:0000256" key="7">
    <source>
        <dbReference type="ARBA" id="ARBA00023014"/>
    </source>
</evidence>
<dbReference type="Pfam" id="PF04055">
    <property type="entry name" value="Radical_SAM"/>
    <property type="match status" value="1"/>
</dbReference>
<dbReference type="GO" id="GO:0005525">
    <property type="term" value="F:GTP binding"/>
    <property type="evidence" value="ECO:0007669"/>
    <property type="project" value="UniProtKB-UniRule"/>
</dbReference>
<dbReference type="GO" id="GO:1904047">
    <property type="term" value="F:S-adenosyl-L-methionine binding"/>
    <property type="evidence" value="ECO:0007669"/>
    <property type="project" value="UniProtKB-UniRule"/>
</dbReference>
<organism evidence="14 15">
    <name type="scientific">Grimontia celer</name>
    <dbReference type="NCBI Taxonomy" id="1796497"/>
    <lineage>
        <taxon>Bacteria</taxon>
        <taxon>Pseudomonadati</taxon>
        <taxon>Pseudomonadota</taxon>
        <taxon>Gammaproteobacteria</taxon>
        <taxon>Vibrionales</taxon>
        <taxon>Vibrionaceae</taxon>
        <taxon>Grimontia</taxon>
    </lineage>
</organism>
<dbReference type="SFLD" id="SFLDG01386">
    <property type="entry name" value="main_SPASM_domain-containing"/>
    <property type="match status" value="1"/>
</dbReference>
<dbReference type="AlphaFoldDB" id="A0A128ETA4"/>
<dbReference type="InterPro" id="IPR007197">
    <property type="entry name" value="rSAM"/>
</dbReference>
<evidence type="ECO:0000256" key="9">
    <source>
        <dbReference type="ARBA" id="ARBA00023150"/>
    </source>
</evidence>
<dbReference type="GO" id="GO:0061798">
    <property type="term" value="F:GTP 3',8'-cyclase activity"/>
    <property type="evidence" value="ECO:0007669"/>
    <property type="project" value="UniProtKB-UniRule"/>
</dbReference>
<feature type="domain" description="Radical SAM core" evidence="13">
    <location>
        <begin position="8"/>
        <end position="233"/>
    </location>
</feature>
<dbReference type="SFLD" id="SFLDG01067">
    <property type="entry name" value="SPASM/twitch_domain_containing"/>
    <property type="match status" value="1"/>
</dbReference>
<reference evidence="15" key="1">
    <citation type="submission" date="2016-02" db="EMBL/GenBank/DDBJ databases">
        <authorList>
            <person name="Rodrigo-Torres Lidia"/>
            <person name="Arahal R.David."/>
        </authorList>
    </citation>
    <scope>NUCLEOTIDE SEQUENCE [LARGE SCALE GENOMIC DNA]</scope>
    <source>
        <strain evidence="15">CECT 9029</strain>
    </source>
</reference>
<feature type="binding site" evidence="12">
    <location>
        <position position="31"/>
    </location>
    <ligand>
        <name>[4Fe-4S] cluster</name>
        <dbReference type="ChEBI" id="CHEBI:49883"/>
        <label>1</label>
        <note>4Fe-4S-S-AdoMet</note>
    </ligand>
</feature>
<dbReference type="EC" id="4.1.99.22" evidence="1 12"/>
<evidence type="ECO:0000256" key="8">
    <source>
        <dbReference type="ARBA" id="ARBA00023134"/>
    </source>
</evidence>
<keyword evidence="15" id="KW-1185">Reference proteome</keyword>
<feature type="binding site" evidence="12">
    <location>
        <position position="30"/>
    </location>
    <ligand>
        <name>S-adenosyl-L-methionine</name>
        <dbReference type="ChEBI" id="CHEBI:59789"/>
    </ligand>
</feature>
<dbReference type="SFLD" id="SFLDS00029">
    <property type="entry name" value="Radical_SAM"/>
    <property type="match status" value="1"/>
</dbReference>
<proteinExistence type="inferred from homology"/>
<dbReference type="InterPro" id="IPR058240">
    <property type="entry name" value="rSAM_sf"/>
</dbReference>
<dbReference type="GO" id="GO:0006777">
    <property type="term" value="P:Mo-molybdopterin cofactor biosynthetic process"/>
    <property type="evidence" value="ECO:0007669"/>
    <property type="project" value="UniProtKB-UniRule"/>
</dbReference>
<name>A0A128ETA4_9GAMM</name>
<keyword evidence="8 12" id="KW-0342">GTP-binding</keyword>
<comment type="subunit">
    <text evidence="12">Monomer and homodimer.</text>
</comment>
<feature type="binding site" evidence="12">
    <location>
        <position position="193"/>
    </location>
    <ligand>
        <name>S-adenosyl-L-methionine</name>
        <dbReference type="ChEBI" id="CHEBI:59789"/>
    </ligand>
</feature>
<feature type="binding site" evidence="12">
    <location>
        <position position="17"/>
    </location>
    <ligand>
        <name>GTP</name>
        <dbReference type="ChEBI" id="CHEBI:37565"/>
    </ligand>
</feature>
<feature type="binding site" evidence="12">
    <location>
        <position position="71"/>
    </location>
    <ligand>
        <name>S-adenosyl-L-methionine</name>
        <dbReference type="ChEBI" id="CHEBI:59789"/>
    </ligand>
</feature>
<dbReference type="InterPro" id="IPR013785">
    <property type="entry name" value="Aldolase_TIM"/>
</dbReference>
<feature type="binding site" evidence="12">
    <location>
        <position position="273"/>
    </location>
    <ligand>
        <name>[4Fe-4S] cluster</name>
        <dbReference type="ChEBI" id="CHEBI:49883"/>
        <label>2</label>
        <note>4Fe-4S-substrate</note>
    </ligand>
</feature>
<dbReference type="InterPro" id="IPR050105">
    <property type="entry name" value="MoCo_biosynth_MoaA/MoaC"/>
</dbReference>
<dbReference type="FunFam" id="3.20.20.70:FF:000057">
    <property type="entry name" value="GTP 3',8-cyclase"/>
    <property type="match status" value="1"/>
</dbReference>
<dbReference type="CDD" id="cd01335">
    <property type="entry name" value="Radical_SAM"/>
    <property type="match status" value="1"/>
</dbReference>
<dbReference type="NCBIfam" id="TIGR02666">
    <property type="entry name" value="moaA"/>
    <property type="match status" value="1"/>
</dbReference>
<dbReference type="InterPro" id="IPR040064">
    <property type="entry name" value="MoaA-like"/>
</dbReference>
<dbReference type="CDD" id="cd21117">
    <property type="entry name" value="Twitch_MoaA"/>
    <property type="match status" value="1"/>
</dbReference>
<evidence type="ECO:0000256" key="6">
    <source>
        <dbReference type="ARBA" id="ARBA00023004"/>
    </source>
</evidence>
<evidence type="ECO:0000256" key="11">
    <source>
        <dbReference type="ARBA" id="ARBA00048697"/>
    </source>
</evidence>
<feature type="binding site" evidence="12">
    <location>
        <position position="98"/>
    </location>
    <ligand>
        <name>GTP</name>
        <dbReference type="ChEBI" id="CHEBI:37565"/>
    </ligand>
</feature>
<dbReference type="InterPro" id="IPR006638">
    <property type="entry name" value="Elp3/MiaA/NifB-like_rSAM"/>
</dbReference>
<dbReference type="InterPro" id="IPR010505">
    <property type="entry name" value="MoaA_twitch"/>
</dbReference>
<feature type="binding site" evidence="12">
    <location>
        <position position="159"/>
    </location>
    <ligand>
        <name>GTP</name>
        <dbReference type="ChEBI" id="CHEBI:37565"/>
    </ligand>
</feature>
<dbReference type="OrthoDB" id="9763993at2"/>
<keyword evidence="5 12" id="KW-0547">Nucleotide-binding</keyword>
<comment type="cofactor">
    <cofactor evidence="12">
        <name>[4Fe-4S] cluster</name>
        <dbReference type="ChEBI" id="CHEBI:49883"/>
    </cofactor>
    <text evidence="12">Binds 2 [4Fe-4S] clusters. Binds 1 [4Fe-4S] cluster coordinated with 3 cysteines and an exchangeable S-adenosyl-L-methionine and 1 [4Fe-4S] cluster coordinated with 3 cysteines and the GTP-derived substrate.</text>
</comment>
<dbReference type="SFLD" id="SFLDG01383">
    <property type="entry name" value="cyclic_pyranopterin_phosphate"/>
    <property type="match status" value="1"/>
</dbReference>
<evidence type="ECO:0000259" key="13">
    <source>
        <dbReference type="PROSITE" id="PS51918"/>
    </source>
</evidence>
<evidence type="ECO:0000256" key="3">
    <source>
        <dbReference type="ARBA" id="ARBA00022691"/>
    </source>
</evidence>
<protein>
    <recommendedName>
        <fullName evidence="1 12">GTP 3',8-cyclase</fullName>
        <ecNumber evidence="1 12">4.1.99.22</ecNumber>
    </recommendedName>
    <alternativeName>
        <fullName evidence="12">Molybdenum cofactor biosynthesis protein A</fullName>
    </alternativeName>
</protein>
<feature type="binding site" evidence="12">
    <location>
        <begin position="261"/>
        <end position="263"/>
    </location>
    <ligand>
        <name>GTP</name>
        <dbReference type="ChEBI" id="CHEBI:37565"/>
    </ligand>
</feature>
<dbReference type="STRING" id="1796497.GCE9029_00442"/>
<keyword evidence="9 12" id="KW-0501">Molybdenum cofactor biosynthesis</keyword>
<dbReference type="GO" id="GO:0061799">
    <property type="term" value="F:cyclic pyranopterin monophosphate synthase activity"/>
    <property type="evidence" value="ECO:0007669"/>
    <property type="project" value="TreeGrafter"/>
</dbReference>
<dbReference type="PANTHER" id="PTHR22960">
    <property type="entry name" value="MOLYBDOPTERIN COFACTOR SYNTHESIS PROTEIN A"/>
    <property type="match status" value="1"/>
</dbReference>
<dbReference type="Gene3D" id="3.20.20.70">
    <property type="entry name" value="Aldolase class I"/>
    <property type="match status" value="1"/>
</dbReference>
<feature type="binding site" evidence="12">
    <location>
        <position position="24"/>
    </location>
    <ligand>
        <name>[4Fe-4S] cluster</name>
        <dbReference type="ChEBI" id="CHEBI:49883"/>
        <label>1</label>
        <note>4Fe-4S-S-AdoMet</note>
    </ligand>
</feature>
<dbReference type="Pfam" id="PF06463">
    <property type="entry name" value="Mob_synth_C"/>
    <property type="match status" value="1"/>
</dbReference>
<dbReference type="HAMAP" id="MF_01225_B">
    <property type="entry name" value="MoaA_B"/>
    <property type="match status" value="1"/>
</dbReference>
<keyword evidence="7 12" id="KW-0411">Iron-sulfur</keyword>
<comment type="pathway">
    <text evidence="12">Cofactor biosynthesis; molybdopterin biosynthesis.</text>
</comment>
<gene>
    <name evidence="14" type="primary">moaA_1</name>
    <name evidence="12" type="synonym">moaA</name>
    <name evidence="14" type="ORF">GCE9029_00442</name>
</gene>
<dbReference type="UniPathway" id="UPA00344"/>
<evidence type="ECO:0000256" key="5">
    <source>
        <dbReference type="ARBA" id="ARBA00022741"/>
    </source>
</evidence>
<accession>A0A128ETA4</accession>
<keyword evidence="2 12" id="KW-0004">4Fe-4S</keyword>
<dbReference type="PROSITE" id="PS51918">
    <property type="entry name" value="RADICAL_SAM"/>
    <property type="match status" value="1"/>
</dbReference>
<dbReference type="InterPro" id="IPR000385">
    <property type="entry name" value="MoaA_NifB_PqqE_Fe-S-bd_CS"/>
</dbReference>
<dbReference type="InterPro" id="IPR013483">
    <property type="entry name" value="MoaA"/>
</dbReference>
<keyword evidence="4 12" id="KW-0479">Metal-binding</keyword>
<dbReference type="GO" id="GO:0051539">
    <property type="term" value="F:4 iron, 4 sulfur cluster binding"/>
    <property type="evidence" value="ECO:0007669"/>
    <property type="project" value="UniProtKB-UniRule"/>
</dbReference>
<dbReference type="SMART" id="SM00729">
    <property type="entry name" value="Elp3"/>
    <property type="match status" value="1"/>
</dbReference>
<keyword evidence="10 12" id="KW-0456">Lyase</keyword>
<keyword evidence="6 12" id="KW-0408">Iron</keyword>
<dbReference type="Proteomes" id="UP000071641">
    <property type="component" value="Unassembled WGS sequence"/>
</dbReference>
<evidence type="ECO:0000256" key="10">
    <source>
        <dbReference type="ARBA" id="ARBA00023239"/>
    </source>
</evidence>
<evidence type="ECO:0000313" key="14">
    <source>
        <dbReference type="EMBL" id="CZF77807.1"/>
    </source>
</evidence>
<evidence type="ECO:0000313" key="15">
    <source>
        <dbReference type="Proteomes" id="UP000071641"/>
    </source>
</evidence>
<feature type="binding site" evidence="12">
    <location>
        <position position="122"/>
    </location>
    <ligand>
        <name>S-adenosyl-L-methionine</name>
        <dbReference type="ChEBI" id="CHEBI:59789"/>
    </ligand>
</feature>
<dbReference type="RefSeq" id="WP_062663097.1">
    <property type="nucleotide sequence ID" value="NZ_FIZX01000001.1"/>
</dbReference>
<comment type="similarity">
    <text evidence="12">Belongs to the radical SAM superfamily. MoaA family.</text>
</comment>
<feature type="binding site" evidence="12">
    <location>
        <position position="259"/>
    </location>
    <ligand>
        <name>[4Fe-4S] cluster</name>
        <dbReference type="ChEBI" id="CHEBI:49883"/>
        <label>2</label>
        <note>4Fe-4S-substrate</note>
    </ligand>
</feature>
<evidence type="ECO:0000256" key="4">
    <source>
        <dbReference type="ARBA" id="ARBA00022723"/>
    </source>
</evidence>
<dbReference type="GO" id="GO:0046872">
    <property type="term" value="F:metal ion binding"/>
    <property type="evidence" value="ECO:0007669"/>
    <property type="project" value="UniProtKB-KW"/>
</dbReference>
<evidence type="ECO:0000256" key="2">
    <source>
        <dbReference type="ARBA" id="ARBA00022485"/>
    </source>
</evidence>
<sequence length="328" mass="36851">MAVQFEDSFNRKFYYLRLSITDVCNFRCTYCLPDGYKPTQKNSSFLTLDELHRVVAAFADCGTSKVRITGGEPTLRKDFTDIVAMIAAQEGIEKVAMTTNGYRLEKHAQQWHDAGLTNINVSVDSLDPRMFHQITGENKFHQVMRGIDAAFDAGFEQVKVNAVLLKDLNSGELPAFLNWIKDKPIQLRFIELMQTGEMNSLFENHHLSGVSIRNHLIANGWIMKVRSQSDGPAEVFCHPDYAGEIGLIMPYKKDFCDSCNRLRVSAVGKLHMCLFGDYGVELRDLLQDDSQEESLIARIQGALANKKQSHFLDQGHTGMTPHLASIGG</sequence>
<keyword evidence="3 12" id="KW-0949">S-adenosyl-L-methionine</keyword>
<dbReference type="EMBL" id="FIZX01000001">
    <property type="protein sequence ID" value="CZF77807.1"/>
    <property type="molecule type" value="Genomic_DNA"/>
</dbReference>
<comment type="catalytic activity">
    <reaction evidence="11 12">
        <text>GTP + AH2 + S-adenosyl-L-methionine = (8S)-3',8-cyclo-7,8-dihydroguanosine 5'-triphosphate + 5'-deoxyadenosine + L-methionine + A + H(+)</text>
        <dbReference type="Rhea" id="RHEA:49576"/>
        <dbReference type="ChEBI" id="CHEBI:13193"/>
        <dbReference type="ChEBI" id="CHEBI:15378"/>
        <dbReference type="ChEBI" id="CHEBI:17319"/>
        <dbReference type="ChEBI" id="CHEBI:17499"/>
        <dbReference type="ChEBI" id="CHEBI:37565"/>
        <dbReference type="ChEBI" id="CHEBI:57844"/>
        <dbReference type="ChEBI" id="CHEBI:59789"/>
        <dbReference type="ChEBI" id="CHEBI:131766"/>
        <dbReference type="EC" id="4.1.99.22"/>
    </reaction>
</comment>
<evidence type="ECO:0000256" key="1">
    <source>
        <dbReference type="ARBA" id="ARBA00012167"/>
    </source>
</evidence>
<feature type="binding site" evidence="12">
    <location>
        <position position="67"/>
    </location>
    <ligand>
        <name>GTP</name>
        <dbReference type="ChEBI" id="CHEBI:37565"/>
    </ligand>
</feature>
<comment type="function">
    <text evidence="12">Catalyzes the cyclization of GTP to (8S)-3',8-cyclo-7,8-dihydroguanosine 5'-triphosphate.</text>
</comment>
<dbReference type="SUPFAM" id="SSF102114">
    <property type="entry name" value="Radical SAM enzymes"/>
    <property type="match status" value="1"/>
</dbReference>
<feature type="binding site" evidence="12">
    <location>
        <position position="28"/>
    </location>
    <ligand>
        <name>[4Fe-4S] cluster</name>
        <dbReference type="ChEBI" id="CHEBI:49883"/>
        <label>1</label>
        <note>4Fe-4S-S-AdoMet</note>
    </ligand>
</feature>
<dbReference type="PROSITE" id="PS01305">
    <property type="entry name" value="MOAA_NIFB_PQQE"/>
    <property type="match status" value="1"/>
</dbReference>
<dbReference type="PANTHER" id="PTHR22960:SF28">
    <property type="entry name" value="GTP 3',8-CYCLASE"/>
    <property type="match status" value="1"/>
</dbReference>